<sequence length="82" mass="9174">MNSPIRILRVQEVQNRVGFSRPSIYRRLDKASKSYDPSFPRPIQLGANSVGWIEAEINAWLQARVRASRGDEQGSTGVGMSN</sequence>
<name>A0A6J5EJ09_9BURK</name>
<dbReference type="AlphaFoldDB" id="A0A6J5EJ09"/>
<dbReference type="EMBL" id="CADIKF010000040">
    <property type="protein sequence ID" value="CAB3765005.1"/>
    <property type="molecule type" value="Genomic_DNA"/>
</dbReference>
<dbReference type="InterPro" id="IPR052931">
    <property type="entry name" value="Prophage_regulatory_activator"/>
</dbReference>
<keyword evidence="2" id="KW-1185">Reference proteome</keyword>
<organism evidence="1 2">
    <name type="scientific">Paraburkholderia solisilvae</name>
    <dbReference type="NCBI Taxonomy" id="624376"/>
    <lineage>
        <taxon>Bacteria</taxon>
        <taxon>Pseudomonadati</taxon>
        <taxon>Pseudomonadota</taxon>
        <taxon>Betaproteobacteria</taxon>
        <taxon>Burkholderiales</taxon>
        <taxon>Burkholderiaceae</taxon>
        <taxon>Paraburkholderia</taxon>
    </lineage>
</organism>
<proteinExistence type="predicted"/>
<dbReference type="Gene3D" id="1.10.238.160">
    <property type="match status" value="1"/>
</dbReference>
<evidence type="ECO:0008006" key="3">
    <source>
        <dbReference type="Google" id="ProtNLM"/>
    </source>
</evidence>
<dbReference type="InterPro" id="IPR010260">
    <property type="entry name" value="AlpA"/>
</dbReference>
<dbReference type="RefSeq" id="WP_175113297.1">
    <property type="nucleotide sequence ID" value="NZ_CADIKF010000040.1"/>
</dbReference>
<protein>
    <recommendedName>
        <fullName evidence="3">Prophage CP4-57 regulatory protein AlpA</fullName>
    </recommendedName>
</protein>
<reference evidence="1 2" key="1">
    <citation type="submission" date="2020-04" db="EMBL/GenBank/DDBJ databases">
        <authorList>
            <person name="De Canck E."/>
        </authorList>
    </citation>
    <scope>NUCLEOTIDE SEQUENCE [LARGE SCALE GENOMIC DNA]</scope>
    <source>
        <strain evidence="1 2">LMG 29739</strain>
    </source>
</reference>
<dbReference type="PANTHER" id="PTHR36154">
    <property type="entry name" value="DNA-BINDING TRANSCRIPTIONAL ACTIVATOR ALPA"/>
    <property type="match status" value="1"/>
</dbReference>
<gene>
    <name evidence="1" type="ORF">LMG29739_04487</name>
</gene>
<evidence type="ECO:0000313" key="1">
    <source>
        <dbReference type="EMBL" id="CAB3765005.1"/>
    </source>
</evidence>
<dbReference type="Proteomes" id="UP000494329">
    <property type="component" value="Unassembled WGS sequence"/>
</dbReference>
<evidence type="ECO:0000313" key="2">
    <source>
        <dbReference type="Proteomes" id="UP000494329"/>
    </source>
</evidence>
<dbReference type="PANTHER" id="PTHR36154:SF1">
    <property type="entry name" value="DNA-BINDING TRANSCRIPTIONAL ACTIVATOR ALPA"/>
    <property type="match status" value="1"/>
</dbReference>
<dbReference type="Pfam" id="PF05930">
    <property type="entry name" value="Phage_AlpA"/>
    <property type="match status" value="1"/>
</dbReference>
<accession>A0A6J5EJ09</accession>